<sequence length="133" mass="15040">MYKKCLTLIDTSIILLIAYNEASLDNFIEATMGCEVVVLSSVIDELNRLKDLQDNRSKKALWALNNIVNNFTVVHIDSTGNVDQDLINFALNKIKEFKVFIATVDSDLKNKALLKGIGVIFYRKSKNKFEVIP</sequence>
<proteinExistence type="predicted"/>
<keyword evidence="2" id="KW-1185">Reference proteome</keyword>
<name>E0SQB0_IGNAA</name>
<dbReference type="SUPFAM" id="SSF88723">
    <property type="entry name" value="PIN domain-like"/>
    <property type="match status" value="1"/>
</dbReference>
<protein>
    <submittedName>
        <fullName evidence="1">PilT domain-containing protein</fullName>
    </submittedName>
</protein>
<reference evidence="1 2" key="1">
    <citation type="journal article" date="2010" name="Stand. Genomic Sci.">
        <title>Complete genome sequence of Ignisphaera aggregans type strain (AQ1.S1).</title>
        <authorList>
            <person name="Goker M."/>
            <person name="Held B."/>
            <person name="Lapidus A."/>
            <person name="Nolan M."/>
            <person name="Spring S."/>
            <person name="Yasawong M."/>
            <person name="Lucas S."/>
            <person name="Glavina Del Rio T."/>
            <person name="Tice H."/>
            <person name="Cheng J.F."/>
            <person name="Goodwin L."/>
            <person name="Tapia R."/>
            <person name="Pitluck S."/>
            <person name="Liolios K."/>
            <person name="Ivanova N."/>
            <person name="Mavromatis K."/>
            <person name="Mikhailova N."/>
            <person name="Pati A."/>
            <person name="Chen A."/>
            <person name="Palaniappan K."/>
            <person name="Brambilla E."/>
            <person name="Land M."/>
            <person name="Hauser L."/>
            <person name="Chang Y.J."/>
            <person name="Jeffries C.D."/>
            <person name="Brettin T."/>
            <person name="Detter J.C."/>
            <person name="Han C."/>
            <person name="Rohde M."/>
            <person name="Sikorski J."/>
            <person name="Woyke T."/>
            <person name="Bristow J."/>
            <person name="Eisen J.A."/>
            <person name="Markowitz V."/>
            <person name="Hugenholtz P."/>
            <person name="Kyrpides N.C."/>
            <person name="Klenk H.P."/>
        </authorList>
    </citation>
    <scope>NUCLEOTIDE SEQUENCE [LARGE SCALE GENOMIC DNA]</scope>
    <source>
        <strain evidence="2">DSM 17230 / JCM 13409 / AQ1.S1</strain>
    </source>
</reference>
<evidence type="ECO:0000313" key="1">
    <source>
        <dbReference type="EMBL" id="ADM27060.1"/>
    </source>
</evidence>
<dbReference type="InterPro" id="IPR029060">
    <property type="entry name" value="PIN-like_dom_sf"/>
</dbReference>
<evidence type="ECO:0000313" key="2">
    <source>
        <dbReference type="Proteomes" id="UP000001304"/>
    </source>
</evidence>
<dbReference type="KEGG" id="iag:Igag_0211"/>
<dbReference type="BioCyc" id="IAGG583356:GHAH-221-MONOMER"/>
<dbReference type="EMBL" id="CP002098">
    <property type="protein sequence ID" value="ADM27060.1"/>
    <property type="molecule type" value="Genomic_DNA"/>
</dbReference>
<dbReference type="Proteomes" id="UP000001304">
    <property type="component" value="Chromosome"/>
</dbReference>
<dbReference type="Gene3D" id="3.40.50.1010">
    <property type="entry name" value="5'-nuclease"/>
    <property type="match status" value="1"/>
</dbReference>
<accession>E0SQB0</accession>
<dbReference type="AlphaFoldDB" id="E0SQB0"/>
<gene>
    <name evidence="1" type="ordered locus">Igag_0211</name>
</gene>
<dbReference type="HOGENOM" id="CLU_1901912_0_0_2"/>
<organism evidence="1 2">
    <name type="scientific">Ignisphaera aggregans (strain DSM 17230 / JCM 13409 / AQ1.S1)</name>
    <dbReference type="NCBI Taxonomy" id="583356"/>
    <lineage>
        <taxon>Archaea</taxon>
        <taxon>Thermoproteota</taxon>
        <taxon>Thermoprotei</taxon>
        <taxon>Desulfurococcales</taxon>
        <taxon>Desulfurococcaceae</taxon>
        <taxon>Ignisphaera</taxon>
    </lineage>
</organism>
<dbReference type="STRING" id="583356.Igag_0211"/>